<feature type="binding site" evidence="5">
    <location>
        <position position="104"/>
    </location>
    <ligand>
        <name>S-adenosyl-L-methionine</name>
        <dbReference type="ChEBI" id="CHEBI:59789"/>
    </ligand>
</feature>
<dbReference type="GO" id="GO:0070038">
    <property type="term" value="F:rRNA (pseudouridine-N3-)-methyltransferase activity"/>
    <property type="evidence" value="ECO:0007669"/>
    <property type="project" value="UniProtKB-UniRule"/>
</dbReference>
<evidence type="ECO:0000256" key="5">
    <source>
        <dbReference type="HAMAP-Rule" id="MF_00658"/>
    </source>
</evidence>
<comment type="subunit">
    <text evidence="5">Homodimer.</text>
</comment>
<keyword evidence="1 5" id="KW-0489">Methyltransferase</keyword>
<dbReference type="AlphaFoldDB" id="A0A7Z0VL24"/>
<dbReference type="SUPFAM" id="SSF75217">
    <property type="entry name" value="alpha/beta knot"/>
    <property type="match status" value="1"/>
</dbReference>
<evidence type="ECO:0000313" key="7">
    <source>
        <dbReference type="Proteomes" id="UP000094769"/>
    </source>
</evidence>
<dbReference type="Proteomes" id="UP000094769">
    <property type="component" value="Unassembled WGS sequence"/>
</dbReference>
<comment type="catalytic activity">
    <reaction evidence="5">
        <text>pseudouridine(1915) in 23S rRNA + S-adenosyl-L-methionine = N(3)-methylpseudouridine(1915) in 23S rRNA + S-adenosyl-L-homocysteine + H(+)</text>
        <dbReference type="Rhea" id="RHEA:42752"/>
        <dbReference type="Rhea" id="RHEA-COMP:10221"/>
        <dbReference type="Rhea" id="RHEA-COMP:10222"/>
        <dbReference type="ChEBI" id="CHEBI:15378"/>
        <dbReference type="ChEBI" id="CHEBI:57856"/>
        <dbReference type="ChEBI" id="CHEBI:59789"/>
        <dbReference type="ChEBI" id="CHEBI:65314"/>
        <dbReference type="ChEBI" id="CHEBI:74486"/>
        <dbReference type="EC" id="2.1.1.177"/>
    </reaction>
</comment>
<dbReference type="NCBIfam" id="TIGR00246">
    <property type="entry name" value="tRNA_RlmH_YbeA"/>
    <property type="match status" value="1"/>
</dbReference>
<keyword evidence="7" id="KW-1185">Reference proteome</keyword>
<dbReference type="CDD" id="cd18081">
    <property type="entry name" value="RlmH-like"/>
    <property type="match status" value="1"/>
</dbReference>
<sequence length="157" mass="17703">MNIYLVSVGNRMPRWVTDGYEEYARRLPAECTLQLIEIAPGHRGKNADIARAMRDEGERMLKSIPKGCRVLALDVTGSAWSTERLSGKLEQWMSDGRDIALLVGGPEGLAHECLQRADGRWSLSPLTLPHPLVRVVVSEQLYRAWSMIRNHPYHRAG</sequence>
<keyword evidence="3 5" id="KW-0949">S-adenosyl-L-methionine</keyword>
<dbReference type="Gene3D" id="3.40.1280.10">
    <property type="match status" value="1"/>
</dbReference>
<dbReference type="InterPro" id="IPR003742">
    <property type="entry name" value="RlmH-like"/>
</dbReference>
<reference evidence="6 7" key="1">
    <citation type="submission" date="2016-06" db="EMBL/GenBank/DDBJ databases">
        <title>Genome sequence of endosymbiont of Candidatus Endolucinida thiodiazotropha.</title>
        <authorList>
            <person name="Poehlein A."/>
            <person name="Koenig S."/>
            <person name="Heiden S.E."/>
            <person name="Thuermer A."/>
            <person name="Voget S."/>
            <person name="Daniel R."/>
            <person name="Markert S."/>
            <person name="Gros O."/>
            <person name="Schweder T."/>
        </authorList>
    </citation>
    <scope>NUCLEOTIDE SEQUENCE [LARGE SCALE GENOMIC DNA]</scope>
    <source>
        <strain evidence="6 7">COS</strain>
    </source>
</reference>
<accession>A0A7Z0VL24</accession>
<evidence type="ECO:0000256" key="2">
    <source>
        <dbReference type="ARBA" id="ARBA00022679"/>
    </source>
</evidence>
<dbReference type="InterPro" id="IPR029026">
    <property type="entry name" value="tRNA_m1G_MTases_N"/>
</dbReference>
<dbReference type="Pfam" id="PF02590">
    <property type="entry name" value="SPOUT_MTase"/>
    <property type="match status" value="1"/>
</dbReference>
<evidence type="ECO:0000256" key="4">
    <source>
        <dbReference type="ARBA" id="ARBA00038303"/>
    </source>
</evidence>
<keyword evidence="2 5" id="KW-0808">Transferase</keyword>
<keyword evidence="5" id="KW-0698">rRNA processing</keyword>
<name>A0A7Z0VL24_9GAMM</name>
<dbReference type="HAMAP" id="MF_00658">
    <property type="entry name" value="23SrRNA_methyltr_H"/>
    <property type="match status" value="1"/>
</dbReference>
<dbReference type="PIRSF" id="PIRSF004505">
    <property type="entry name" value="MT_bac"/>
    <property type="match status" value="1"/>
</dbReference>
<comment type="similarity">
    <text evidence="4 5">Belongs to the RNA methyltransferase RlmH family.</text>
</comment>
<dbReference type="PANTHER" id="PTHR33603:SF1">
    <property type="entry name" value="RIBOSOMAL RNA LARGE SUBUNIT METHYLTRANSFERASE H"/>
    <property type="match status" value="1"/>
</dbReference>
<evidence type="ECO:0000256" key="1">
    <source>
        <dbReference type="ARBA" id="ARBA00022603"/>
    </source>
</evidence>
<dbReference type="PANTHER" id="PTHR33603">
    <property type="entry name" value="METHYLTRANSFERASE"/>
    <property type="match status" value="1"/>
</dbReference>
<dbReference type="RefSeq" id="WP_069124787.1">
    <property type="nucleotide sequence ID" value="NZ_MARB01000011.1"/>
</dbReference>
<dbReference type="EC" id="2.1.1.177" evidence="5"/>
<feature type="binding site" evidence="5">
    <location>
        <position position="73"/>
    </location>
    <ligand>
        <name>S-adenosyl-L-methionine</name>
        <dbReference type="ChEBI" id="CHEBI:59789"/>
    </ligand>
</feature>
<keyword evidence="5" id="KW-0963">Cytoplasm</keyword>
<feature type="binding site" evidence="5">
    <location>
        <begin position="123"/>
        <end position="128"/>
    </location>
    <ligand>
        <name>S-adenosyl-L-methionine</name>
        <dbReference type="ChEBI" id="CHEBI:59789"/>
    </ligand>
</feature>
<comment type="caution">
    <text evidence="6">The sequence shown here is derived from an EMBL/GenBank/DDBJ whole genome shotgun (WGS) entry which is preliminary data.</text>
</comment>
<organism evidence="6 7">
    <name type="scientific">Candidatus Thiodiazotropha endolucinida</name>
    <dbReference type="NCBI Taxonomy" id="1655433"/>
    <lineage>
        <taxon>Bacteria</taxon>
        <taxon>Pseudomonadati</taxon>
        <taxon>Pseudomonadota</taxon>
        <taxon>Gammaproteobacteria</taxon>
        <taxon>Chromatiales</taxon>
        <taxon>Sedimenticolaceae</taxon>
        <taxon>Candidatus Thiodiazotropha</taxon>
    </lineage>
</organism>
<dbReference type="GO" id="GO:0005737">
    <property type="term" value="C:cytoplasm"/>
    <property type="evidence" value="ECO:0007669"/>
    <property type="project" value="UniProtKB-SubCell"/>
</dbReference>
<dbReference type="InterPro" id="IPR029028">
    <property type="entry name" value="Alpha/beta_knot_MTases"/>
</dbReference>
<dbReference type="EMBL" id="MARB01000011">
    <property type="protein sequence ID" value="ODJ87479.1"/>
    <property type="molecule type" value="Genomic_DNA"/>
</dbReference>
<evidence type="ECO:0000256" key="3">
    <source>
        <dbReference type="ARBA" id="ARBA00022691"/>
    </source>
</evidence>
<comment type="function">
    <text evidence="5">Specifically methylates the pseudouridine at position 1915 (m3Psi1915) in 23S rRNA.</text>
</comment>
<gene>
    <name evidence="5 6" type="primary">rlmH</name>
    <name evidence="6" type="ORF">CODIS_21840</name>
</gene>
<evidence type="ECO:0000313" key="6">
    <source>
        <dbReference type="EMBL" id="ODJ87479.1"/>
    </source>
</evidence>
<dbReference type="OrthoDB" id="9806643at2"/>
<protein>
    <recommendedName>
        <fullName evidence="5">Ribosomal RNA large subunit methyltransferase H</fullName>
        <ecNumber evidence="5">2.1.1.177</ecNumber>
    </recommendedName>
    <alternativeName>
        <fullName evidence="5">23S rRNA (pseudouridine1915-N3)-methyltransferase</fullName>
    </alternativeName>
    <alternativeName>
        <fullName evidence="5">23S rRNA m3Psi1915 methyltransferase</fullName>
    </alternativeName>
    <alternativeName>
        <fullName evidence="5">rRNA (pseudouridine-N3-)-methyltransferase RlmH</fullName>
    </alternativeName>
</protein>
<proteinExistence type="inferred from homology"/>
<comment type="subcellular location">
    <subcellularLocation>
        <location evidence="5">Cytoplasm</location>
    </subcellularLocation>
</comment>
<dbReference type="NCBIfam" id="NF000986">
    <property type="entry name" value="PRK00103.1-4"/>
    <property type="match status" value="1"/>
</dbReference>